<organism evidence="1 2">
    <name type="scientific">Alkalimonas collagenimarina</name>
    <dbReference type="NCBI Taxonomy" id="400390"/>
    <lineage>
        <taxon>Bacteria</taxon>
        <taxon>Pseudomonadati</taxon>
        <taxon>Pseudomonadota</taxon>
        <taxon>Gammaproteobacteria</taxon>
        <taxon>Alkalimonas</taxon>
    </lineage>
</organism>
<dbReference type="InterPro" id="IPR002763">
    <property type="entry name" value="DUF72"/>
</dbReference>
<comment type="caution">
    <text evidence="1">The sequence shown here is derived from an EMBL/GenBank/DDBJ whole genome shotgun (WGS) entry which is preliminary data.</text>
</comment>
<dbReference type="PANTHER" id="PTHR30348:SF9">
    <property type="entry name" value="UPF0759 PROTEIN YECE"/>
    <property type="match status" value="1"/>
</dbReference>
<dbReference type="RefSeq" id="WP_305892072.1">
    <property type="nucleotide sequence ID" value="NZ_JAUZVZ010000001.1"/>
</dbReference>
<protein>
    <submittedName>
        <fullName evidence="1">DUF72 domain-containing protein</fullName>
    </submittedName>
</protein>
<evidence type="ECO:0000313" key="1">
    <source>
        <dbReference type="EMBL" id="MDP4534805.1"/>
    </source>
</evidence>
<evidence type="ECO:0000313" key="2">
    <source>
        <dbReference type="Proteomes" id="UP001231616"/>
    </source>
</evidence>
<sequence>MMIRCLEEPMGRELLATYYKAIISNVTAPPLCYHGLFSSPEFAMLYLGCPMWANANWKHSLFRADATAKQFLQQYAEVFNTVEGNTTFYADPKTDTIVRWAECTPANFRFVLKVPSRISHQVPADGPAALKQWWQLLKPLQHKIGHIHLQLPASTGPQHLADICRLLDVLVAEVPCCVEVRHPAFFDKAEHEVTLNRLLRDYGAERVVFDSRALFSVPATNDALADAQRKKPHLPVHAICLTDSPVVRFIGCDDLATNQRYYQPWLGKIRQWLDEGKTPYCYFHTPDNASAPELCRAFVKDLAIEHSVLALWPGEQTPKAKSIQPDLW</sequence>
<keyword evidence="2" id="KW-1185">Reference proteome</keyword>
<dbReference type="InterPro" id="IPR036520">
    <property type="entry name" value="UPF0759_sf"/>
</dbReference>
<dbReference type="EMBL" id="JAUZVZ010000001">
    <property type="protein sequence ID" value="MDP4534805.1"/>
    <property type="molecule type" value="Genomic_DNA"/>
</dbReference>
<accession>A0ABT9GVR2</accession>
<gene>
    <name evidence="1" type="ORF">Q3O60_01180</name>
</gene>
<dbReference type="Gene3D" id="3.20.20.410">
    <property type="entry name" value="Protein of unknown function UPF0759"/>
    <property type="match status" value="1"/>
</dbReference>
<proteinExistence type="predicted"/>
<dbReference type="Pfam" id="PF01904">
    <property type="entry name" value="DUF72"/>
    <property type="match status" value="1"/>
</dbReference>
<dbReference type="PANTHER" id="PTHR30348">
    <property type="entry name" value="UNCHARACTERIZED PROTEIN YECE"/>
    <property type="match status" value="1"/>
</dbReference>
<dbReference type="SUPFAM" id="SSF117396">
    <property type="entry name" value="TM1631-like"/>
    <property type="match status" value="1"/>
</dbReference>
<dbReference type="Proteomes" id="UP001231616">
    <property type="component" value="Unassembled WGS sequence"/>
</dbReference>
<reference evidence="1 2" key="1">
    <citation type="submission" date="2023-08" db="EMBL/GenBank/DDBJ databases">
        <authorList>
            <person name="Joshi A."/>
            <person name="Thite S."/>
        </authorList>
    </citation>
    <scope>NUCLEOTIDE SEQUENCE [LARGE SCALE GENOMIC DNA]</scope>
    <source>
        <strain evidence="1 2">AC40</strain>
    </source>
</reference>
<name>A0ABT9GVR2_9GAMM</name>